<sequence length="330" mass="36399">MNYKPEKDYLSIDVGATYTKYALIDHSGSLKVKSKFNTPRDSVDSFLKKIYEVINEVLPNIKGVAFSVPGRIDQKEQIIYHGGALPMLHGLSLGKIITRRYKLPVSMENSGKSAALAELWLGNLKNIQNGAAIILGTSVEGGIVLNGKLWHGSNAQGGELSFILSQINGTADDPNNLMFTAGSAVQMIDDIATALDFGDRTDGMRVFKAIQNGEEQARQIFEQYCRRIAYIIVNTQAVLDLSRYVIGGGISSESILVPEIKHQLQLLRDENTLLRKTLDAPEILTANFKSDANLYGALYNLLLQLNDKDLIPDFQNEESSTDTTEDNLND</sequence>
<evidence type="ECO:0000313" key="2">
    <source>
        <dbReference type="EMBL" id="WPC21466.1"/>
    </source>
</evidence>
<dbReference type="PANTHER" id="PTHR18964:SF170">
    <property type="entry name" value="SUGAR KINASE"/>
    <property type="match status" value="1"/>
</dbReference>
<keyword evidence="3" id="KW-1185">Reference proteome</keyword>
<dbReference type="PANTHER" id="PTHR18964">
    <property type="entry name" value="ROK (REPRESSOR, ORF, KINASE) FAMILY"/>
    <property type="match status" value="1"/>
</dbReference>
<dbReference type="Gene3D" id="3.30.420.40">
    <property type="match status" value="2"/>
</dbReference>
<reference evidence="3" key="1">
    <citation type="submission" date="2024-06" db="EMBL/GenBank/DDBJ databases">
        <authorList>
            <person name="Chang H.C."/>
            <person name="Mun S.Y."/>
        </authorList>
    </citation>
    <scope>NUCLEOTIDE SEQUENCE [LARGE SCALE GENOMIC DNA]</scope>
    <source>
        <strain evidence="3">KT1</strain>
    </source>
</reference>
<evidence type="ECO:0000313" key="3">
    <source>
        <dbReference type="Proteomes" id="UP001302696"/>
    </source>
</evidence>
<comment type="similarity">
    <text evidence="1">Belongs to the ROK (NagC/XylR) family.</text>
</comment>
<protein>
    <submittedName>
        <fullName evidence="2">ROK family protein</fullName>
    </submittedName>
</protein>
<dbReference type="SUPFAM" id="SSF53067">
    <property type="entry name" value="Actin-like ATPase domain"/>
    <property type="match status" value="1"/>
</dbReference>
<dbReference type="RefSeq" id="WP_323709022.1">
    <property type="nucleotide sequence ID" value="NZ_CP104778.1"/>
</dbReference>
<dbReference type="Proteomes" id="UP001302696">
    <property type="component" value="Chromosome"/>
</dbReference>
<accession>A0ABZ0Q3G1</accession>
<dbReference type="InterPro" id="IPR043129">
    <property type="entry name" value="ATPase_NBD"/>
</dbReference>
<proteinExistence type="inferred from homology"/>
<evidence type="ECO:0000256" key="1">
    <source>
        <dbReference type="ARBA" id="ARBA00006479"/>
    </source>
</evidence>
<name>A0ABZ0Q3G1_9LACO</name>
<organism evidence="2 3">
    <name type="scientific">Pediococcus inopinatus</name>
    <dbReference type="NCBI Taxonomy" id="114090"/>
    <lineage>
        <taxon>Bacteria</taxon>
        <taxon>Bacillati</taxon>
        <taxon>Bacillota</taxon>
        <taxon>Bacilli</taxon>
        <taxon>Lactobacillales</taxon>
        <taxon>Lactobacillaceae</taxon>
        <taxon>Pediococcus</taxon>
    </lineage>
</organism>
<dbReference type="CDD" id="cd24152">
    <property type="entry name" value="ASKHA_NBD_ROK-like"/>
    <property type="match status" value="1"/>
</dbReference>
<gene>
    <name evidence="2" type="ORF">N6G96_09400</name>
</gene>
<dbReference type="Pfam" id="PF00480">
    <property type="entry name" value="ROK"/>
    <property type="match status" value="1"/>
</dbReference>
<dbReference type="EMBL" id="CP104778">
    <property type="protein sequence ID" value="WPC21466.1"/>
    <property type="molecule type" value="Genomic_DNA"/>
</dbReference>
<dbReference type="InterPro" id="IPR000600">
    <property type="entry name" value="ROK"/>
</dbReference>